<feature type="compositionally biased region" description="Pro residues" evidence="7">
    <location>
        <begin position="84"/>
        <end position="97"/>
    </location>
</feature>
<dbReference type="Proteomes" id="UP000694541">
    <property type="component" value="Unplaced"/>
</dbReference>
<keyword evidence="5 6" id="KW-0472">Membrane</keyword>
<evidence type="ECO:0000259" key="8">
    <source>
        <dbReference type="PROSITE" id="PS50845"/>
    </source>
</evidence>
<dbReference type="PROSITE" id="PS50845">
    <property type="entry name" value="RETICULON"/>
    <property type="match status" value="1"/>
</dbReference>
<keyword evidence="3 6" id="KW-0256">Endoplasmic reticulum</keyword>
<dbReference type="GO" id="GO:0030182">
    <property type="term" value="P:neuron differentiation"/>
    <property type="evidence" value="ECO:0007669"/>
    <property type="project" value="TreeGrafter"/>
</dbReference>
<sequence>MHSFTNELLSWDLVERNGGNGITSGNGDTGSSGDAGGSGNTGIEADSSGDSDDTVIEEAPVEDLPGSTLPRHHATTGSTGITVAPPPPPLPETPPRPAARDWEEERLTLRALRELGEPPRDTPNPPRDPAEPPLGTQLLPCLAVHDLLFWRDVRKTGIVFGASLLLLLSLATLSAVSVVAHLALALLSVTISLRVYKAVVQAVQKSEEGHPFRAYLELDVTLSPETFQAHATTVALHLNQALRLLLRLFLVEDLVDSVKLAMSMWLLTYVGAIFNGITLLILGADRSLRGHRPQPDQGPHGQDPGEAPRPGQEEAGIKPRGWWGNIGVPSWCPTTTQARLLVPPQTQTPPPQARTLPPSLTVVSVCPSLPPSLGLGLCYGAIGGPCTPNPPSRSPGGGSPQLVSPAPLFFLTLIEVKCL</sequence>
<dbReference type="GO" id="GO:0007420">
    <property type="term" value="P:brain development"/>
    <property type="evidence" value="ECO:0007669"/>
    <property type="project" value="TreeGrafter"/>
</dbReference>
<dbReference type="Ensembl" id="ENSANIT00000008422.1">
    <property type="protein sequence ID" value="ENSANIP00000008141.1"/>
    <property type="gene ID" value="ENSANIG00000005474.1"/>
</dbReference>
<evidence type="ECO:0000256" key="4">
    <source>
        <dbReference type="ARBA" id="ARBA00022989"/>
    </source>
</evidence>
<keyword evidence="4 6" id="KW-1133">Transmembrane helix</keyword>
<dbReference type="GO" id="GO:0043005">
    <property type="term" value="C:neuron projection"/>
    <property type="evidence" value="ECO:0007669"/>
    <property type="project" value="TreeGrafter"/>
</dbReference>
<organism evidence="9 10">
    <name type="scientific">Accipiter nisus</name>
    <name type="common">Eurasian sparrowhawk</name>
    <dbReference type="NCBI Taxonomy" id="211598"/>
    <lineage>
        <taxon>Eukaryota</taxon>
        <taxon>Metazoa</taxon>
        <taxon>Chordata</taxon>
        <taxon>Craniata</taxon>
        <taxon>Vertebrata</taxon>
        <taxon>Euteleostomi</taxon>
        <taxon>Archelosauria</taxon>
        <taxon>Archosauria</taxon>
        <taxon>Dinosauria</taxon>
        <taxon>Saurischia</taxon>
        <taxon>Theropoda</taxon>
        <taxon>Coelurosauria</taxon>
        <taxon>Aves</taxon>
        <taxon>Neognathae</taxon>
        <taxon>Neoaves</taxon>
        <taxon>Telluraves</taxon>
        <taxon>Accipitrimorphae</taxon>
        <taxon>Accipitriformes</taxon>
        <taxon>Accipitridae</taxon>
        <taxon>Accipitrinae</taxon>
        <taxon>Accipiter</taxon>
    </lineage>
</organism>
<comment type="subcellular location">
    <subcellularLocation>
        <location evidence="1 6">Endoplasmic reticulum membrane</location>
        <topology evidence="1 6">Multi-pass membrane protein</topology>
    </subcellularLocation>
</comment>
<evidence type="ECO:0000256" key="7">
    <source>
        <dbReference type="SAM" id="MobiDB-lite"/>
    </source>
</evidence>
<dbReference type="GO" id="GO:0005789">
    <property type="term" value="C:endoplasmic reticulum membrane"/>
    <property type="evidence" value="ECO:0007669"/>
    <property type="project" value="UniProtKB-SubCell"/>
</dbReference>
<feature type="transmembrane region" description="Helical" evidence="6">
    <location>
        <begin position="158"/>
        <end position="187"/>
    </location>
</feature>
<name>A0A8B9MFL0_9AVES</name>
<evidence type="ECO:0000256" key="6">
    <source>
        <dbReference type="RuleBase" id="RU210713"/>
    </source>
</evidence>
<proteinExistence type="predicted"/>
<keyword evidence="2 6" id="KW-0812">Transmembrane</keyword>
<dbReference type="GO" id="GO:0014069">
    <property type="term" value="C:postsynaptic density"/>
    <property type="evidence" value="ECO:0007669"/>
    <property type="project" value="TreeGrafter"/>
</dbReference>
<evidence type="ECO:0000256" key="3">
    <source>
        <dbReference type="ARBA" id="ARBA00022824"/>
    </source>
</evidence>
<feature type="transmembrane region" description="Helical" evidence="6">
    <location>
        <begin position="260"/>
        <end position="282"/>
    </location>
</feature>
<evidence type="ECO:0000256" key="5">
    <source>
        <dbReference type="ARBA" id="ARBA00023136"/>
    </source>
</evidence>
<evidence type="ECO:0000256" key="2">
    <source>
        <dbReference type="ARBA" id="ARBA00022692"/>
    </source>
</evidence>
<reference evidence="9" key="2">
    <citation type="submission" date="2025-09" db="UniProtKB">
        <authorList>
            <consortium name="Ensembl"/>
        </authorList>
    </citation>
    <scope>IDENTIFICATION</scope>
</reference>
<dbReference type="PANTHER" id="PTHR45799:SF2">
    <property type="entry name" value="RETICULON-LIKE PROTEIN"/>
    <property type="match status" value="1"/>
</dbReference>
<feature type="domain" description="Reticulon" evidence="8">
    <location>
        <begin position="144"/>
        <end position="283"/>
    </location>
</feature>
<dbReference type="AlphaFoldDB" id="A0A8B9MFL0"/>
<dbReference type="GO" id="GO:0071787">
    <property type="term" value="P:endoplasmic reticulum tubular network formation"/>
    <property type="evidence" value="ECO:0007669"/>
    <property type="project" value="TreeGrafter"/>
</dbReference>
<feature type="compositionally biased region" description="Low complexity" evidence="7">
    <location>
        <begin position="295"/>
        <end position="305"/>
    </location>
</feature>
<evidence type="ECO:0000256" key="1">
    <source>
        <dbReference type="ARBA" id="ARBA00004477"/>
    </source>
</evidence>
<keyword evidence="10" id="KW-1185">Reference proteome</keyword>
<dbReference type="InterPro" id="IPR003388">
    <property type="entry name" value="Reticulon"/>
</dbReference>
<feature type="compositionally biased region" description="Gly residues" evidence="7">
    <location>
        <begin position="19"/>
        <end position="40"/>
    </location>
</feature>
<feature type="compositionally biased region" description="Acidic residues" evidence="7">
    <location>
        <begin position="47"/>
        <end position="61"/>
    </location>
</feature>
<feature type="region of interest" description="Disordered" evidence="7">
    <location>
        <begin position="19"/>
        <end position="100"/>
    </location>
</feature>
<evidence type="ECO:0000313" key="10">
    <source>
        <dbReference type="Proteomes" id="UP000694541"/>
    </source>
</evidence>
<reference evidence="9" key="1">
    <citation type="submission" date="2025-08" db="UniProtKB">
        <authorList>
            <consortium name="Ensembl"/>
        </authorList>
    </citation>
    <scope>IDENTIFICATION</scope>
</reference>
<dbReference type="Gene3D" id="1.20.5.2480">
    <property type="match status" value="1"/>
</dbReference>
<dbReference type="InterPro" id="IPR046964">
    <property type="entry name" value="RTN1-4"/>
</dbReference>
<feature type="region of interest" description="Disordered" evidence="7">
    <location>
        <begin position="290"/>
        <end position="319"/>
    </location>
</feature>
<protein>
    <recommendedName>
        <fullName evidence="6">Reticulon</fullName>
    </recommendedName>
</protein>
<feature type="region of interest" description="Disordered" evidence="7">
    <location>
        <begin position="113"/>
        <end position="134"/>
    </location>
</feature>
<dbReference type="Pfam" id="PF02453">
    <property type="entry name" value="Reticulon"/>
    <property type="match status" value="1"/>
</dbReference>
<accession>A0A8B9MFL0</accession>
<evidence type="ECO:0000313" key="9">
    <source>
        <dbReference type="Ensembl" id="ENSANIP00000008141.1"/>
    </source>
</evidence>
<dbReference type="PANTHER" id="PTHR45799">
    <property type="entry name" value="RETICULON-LIKE PROTEIN"/>
    <property type="match status" value="1"/>
</dbReference>